<comment type="similarity">
    <text evidence="8">Belongs to the anion channel-forming bestrophin (TC 1.A.46) family.</text>
</comment>
<evidence type="ECO:0000256" key="10">
    <source>
        <dbReference type="SAM" id="Phobius"/>
    </source>
</evidence>
<proteinExistence type="inferred from homology"/>
<dbReference type="PANTHER" id="PTHR33281">
    <property type="entry name" value="UPF0187 PROTEIN YNEE"/>
    <property type="match status" value="1"/>
</dbReference>
<organism evidence="11 12">
    <name type="scientific">Lyngbya aestuarii BL J</name>
    <dbReference type="NCBI Taxonomy" id="1348334"/>
    <lineage>
        <taxon>Bacteria</taxon>
        <taxon>Bacillati</taxon>
        <taxon>Cyanobacteriota</taxon>
        <taxon>Cyanophyceae</taxon>
        <taxon>Oscillatoriophycideae</taxon>
        <taxon>Oscillatoriales</taxon>
        <taxon>Microcoleaceae</taxon>
        <taxon>Lyngbya</taxon>
    </lineage>
</organism>
<keyword evidence="2" id="KW-0813">Transport</keyword>
<comment type="caution">
    <text evidence="11">The sequence shown here is derived from an EMBL/GenBank/DDBJ whole genome shotgun (WGS) entry which is preliminary data.</text>
</comment>
<keyword evidence="12" id="KW-1185">Reference proteome</keyword>
<feature type="compositionally biased region" description="Low complexity" evidence="9">
    <location>
        <begin position="330"/>
        <end position="340"/>
    </location>
</feature>
<dbReference type="EMBL" id="AUZM01000012">
    <property type="protein sequence ID" value="ERT08252.1"/>
    <property type="molecule type" value="Genomic_DNA"/>
</dbReference>
<feature type="region of interest" description="Disordered" evidence="9">
    <location>
        <begin position="318"/>
        <end position="340"/>
    </location>
</feature>
<feature type="transmembrane region" description="Helical" evidence="10">
    <location>
        <begin position="21"/>
        <end position="42"/>
    </location>
</feature>
<comment type="subcellular location">
    <subcellularLocation>
        <location evidence="1">Cell membrane</location>
        <topology evidence="1">Multi-pass membrane protein</topology>
    </subcellularLocation>
</comment>
<accession>U7QLT6</accession>
<evidence type="ECO:0000256" key="5">
    <source>
        <dbReference type="ARBA" id="ARBA00022989"/>
    </source>
</evidence>
<dbReference type="GO" id="GO:0005886">
    <property type="term" value="C:plasma membrane"/>
    <property type="evidence" value="ECO:0007669"/>
    <property type="project" value="UniProtKB-SubCell"/>
</dbReference>
<evidence type="ECO:0000256" key="2">
    <source>
        <dbReference type="ARBA" id="ARBA00022448"/>
    </source>
</evidence>
<dbReference type="PANTHER" id="PTHR33281:SF19">
    <property type="entry name" value="VOLTAGE-DEPENDENT ANION CHANNEL-FORMING PROTEIN YNEE"/>
    <property type="match status" value="1"/>
</dbReference>
<evidence type="ECO:0000256" key="6">
    <source>
        <dbReference type="ARBA" id="ARBA00023065"/>
    </source>
</evidence>
<evidence type="ECO:0000256" key="4">
    <source>
        <dbReference type="ARBA" id="ARBA00022692"/>
    </source>
</evidence>
<name>U7QLT6_9CYAN</name>
<keyword evidence="4 10" id="KW-0812">Transmembrane</keyword>
<dbReference type="Proteomes" id="UP000017127">
    <property type="component" value="Unassembled WGS sequence"/>
</dbReference>
<dbReference type="AlphaFoldDB" id="U7QLT6"/>
<keyword evidence="5 10" id="KW-1133">Transmembrane helix</keyword>
<gene>
    <name evidence="11" type="ORF">M595_1704</name>
</gene>
<dbReference type="GO" id="GO:0005254">
    <property type="term" value="F:chloride channel activity"/>
    <property type="evidence" value="ECO:0007669"/>
    <property type="project" value="InterPro"/>
</dbReference>
<evidence type="ECO:0000313" key="12">
    <source>
        <dbReference type="Proteomes" id="UP000017127"/>
    </source>
</evidence>
<keyword evidence="6" id="KW-0406">Ion transport</keyword>
<evidence type="ECO:0000256" key="8">
    <source>
        <dbReference type="ARBA" id="ARBA00034708"/>
    </source>
</evidence>
<evidence type="ECO:0000256" key="1">
    <source>
        <dbReference type="ARBA" id="ARBA00004651"/>
    </source>
</evidence>
<keyword evidence="3" id="KW-1003">Cell membrane</keyword>
<dbReference type="Pfam" id="PF25539">
    <property type="entry name" value="Bestrophin_2"/>
    <property type="match status" value="1"/>
</dbReference>
<dbReference type="InterPro" id="IPR044669">
    <property type="entry name" value="YneE/VCCN1/2-like"/>
</dbReference>
<reference evidence="11 12" key="1">
    <citation type="journal article" date="2013" name="Front. Microbiol.">
        <title>Comparative genomic analyses of the cyanobacterium, Lyngbya aestuarii BL J, a powerful hydrogen producer.</title>
        <authorList>
            <person name="Kothari A."/>
            <person name="Vaughn M."/>
            <person name="Garcia-Pichel F."/>
        </authorList>
    </citation>
    <scope>NUCLEOTIDE SEQUENCE [LARGE SCALE GENOMIC DNA]</scope>
    <source>
        <strain evidence="11 12">BL J</strain>
    </source>
</reference>
<evidence type="ECO:0000256" key="3">
    <source>
        <dbReference type="ARBA" id="ARBA00022475"/>
    </source>
</evidence>
<evidence type="ECO:0000256" key="7">
    <source>
        <dbReference type="ARBA" id="ARBA00023136"/>
    </source>
</evidence>
<feature type="transmembrane region" description="Helical" evidence="10">
    <location>
        <begin position="54"/>
        <end position="73"/>
    </location>
</feature>
<evidence type="ECO:0000313" key="11">
    <source>
        <dbReference type="EMBL" id="ERT08252.1"/>
    </source>
</evidence>
<sequence length="340" mass="38599">MLFNINQLNWFWQTLTSESQIFRAILPRTILFASLAMGVAFFHQFKPILELNVVGSLTTNVACNLVLGLLLVFRTNAAYERFCQGRQAWGILTVEIRNLSREIQITIWETDEEYPSKKTTLLKLLVGFAIATKLHLKQQKITTELDEWLSPQILDQCRQAKNPPLQISLWIRNDLQQITQHQTVTPVEQMIMLNQLNRLIEGLTCCERILTTPTPPAYVNFLRKLIMIYCCLLPFSLIDQLNWWVGFAVAVIASVLLGVDEIGSQMDSPFGNDSTDLPLDEICGRIMKGVESTISFVSENQTSTETNSSDFVETALRTHFNPNPNPTPSTPFNSSQIDFP</sequence>
<keyword evidence="7 10" id="KW-0472">Membrane</keyword>
<protein>
    <submittedName>
        <fullName evidence="11">Bestrophin, RFP-TM, chloride channel family protein</fullName>
    </submittedName>
</protein>
<evidence type="ECO:0000256" key="9">
    <source>
        <dbReference type="SAM" id="MobiDB-lite"/>
    </source>
</evidence>